<comment type="caution">
    <text evidence="2">The sequence shown here is derived from an EMBL/GenBank/DDBJ whole genome shotgun (WGS) entry which is preliminary data.</text>
</comment>
<dbReference type="Gene3D" id="3.90.580.10">
    <property type="entry name" value="Zinc finger, CHC2-type domain"/>
    <property type="match status" value="1"/>
</dbReference>
<protein>
    <recommendedName>
        <fullName evidence="4">DNA primase</fullName>
    </recommendedName>
</protein>
<evidence type="ECO:0000313" key="3">
    <source>
        <dbReference type="Proteomes" id="UP000005050"/>
    </source>
</evidence>
<dbReference type="InterPro" id="IPR036977">
    <property type="entry name" value="DNA_primase_Znf_CHC2"/>
</dbReference>
<name>H3RI94_PANSE</name>
<accession>H3RI94</accession>
<evidence type="ECO:0008006" key="4">
    <source>
        <dbReference type="Google" id="ProtNLM"/>
    </source>
</evidence>
<dbReference type="Proteomes" id="UP000005050">
    <property type="component" value="Unassembled WGS sequence"/>
</dbReference>
<dbReference type="RefSeq" id="WP_006121223.1">
    <property type="nucleotide sequence ID" value="NZ_AHIE01000032.1"/>
</dbReference>
<keyword evidence="1" id="KW-0175">Coiled coil</keyword>
<dbReference type="PATRIC" id="fig|660596.6.peg.3981"/>
<feature type="coiled-coil region" evidence="1">
    <location>
        <begin position="116"/>
        <end position="143"/>
    </location>
</feature>
<dbReference type="GO" id="GO:0006260">
    <property type="term" value="P:DNA replication"/>
    <property type="evidence" value="ECO:0007669"/>
    <property type="project" value="InterPro"/>
</dbReference>
<evidence type="ECO:0000313" key="2">
    <source>
        <dbReference type="EMBL" id="EHT98856.1"/>
    </source>
</evidence>
<organism evidence="2 3">
    <name type="scientific">Pantoea stewartii subsp. stewartii DC283</name>
    <dbReference type="NCBI Taxonomy" id="660596"/>
    <lineage>
        <taxon>Bacteria</taxon>
        <taxon>Pseudomonadati</taxon>
        <taxon>Pseudomonadota</taxon>
        <taxon>Gammaproteobacteria</taxon>
        <taxon>Enterobacterales</taxon>
        <taxon>Erwiniaceae</taxon>
        <taxon>Pantoea</taxon>
    </lineage>
</organism>
<sequence>MRDLAVIDAIRSVAAVAVQHADILVPEWLPEGKRQAAEWVSRNPTRADRHAGSFSVSLVDGCWHDFATGDGGGDLVALGAYLWNVRQTDAARIVADRLGLNLPALGKPDVMTAEQRRTQQARIEAAEQEAGRLRRAEAQQRQRKQNLTACRAFDLLCAAGEPDPHHPYLAAKRLQPHRGFVE</sequence>
<dbReference type="EMBL" id="AHIE01000032">
    <property type="protein sequence ID" value="EHT98856.1"/>
    <property type="molecule type" value="Genomic_DNA"/>
</dbReference>
<reference evidence="2 3" key="1">
    <citation type="journal article" date="2012" name="Mol. Microbiol.">
        <title>The genetic and structural basis of two distinct terminal side branch residues in stewartan and amylovoran exopolysaccharides and their potential role in host adaptation.</title>
        <authorList>
            <person name="Wang X."/>
            <person name="Yang F."/>
            <person name="von Bodman S.B."/>
        </authorList>
    </citation>
    <scope>NUCLEOTIDE SEQUENCE [LARGE SCALE GENOMIC DNA]</scope>
    <source>
        <strain evidence="2 3">DC283</strain>
    </source>
</reference>
<dbReference type="GO" id="GO:0003677">
    <property type="term" value="F:DNA binding"/>
    <property type="evidence" value="ECO:0007669"/>
    <property type="project" value="InterPro"/>
</dbReference>
<dbReference type="SUPFAM" id="SSF57783">
    <property type="entry name" value="Zinc beta-ribbon"/>
    <property type="match status" value="1"/>
</dbReference>
<proteinExistence type="predicted"/>
<evidence type="ECO:0000256" key="1">
    <source>
        <dbReference type="SAM" id="Coils"/>
    </source>
</evidence>
<dbReference type="GO" id="GO:0008270">
    <property type="term" value="F:zinc ion binding"/>
    <property type="evidence" value="ECO:0007669"/>
    <property type="project" value="InterPro"/>
</dbReference>
<gene>
    <name evidence="2" type="ORF">CKS_1176</name>
</gene>
<dbReference type="AlphaFoldDB" id="H3RI94"/>